<evidence type="ECO:0008006" key="3">
    <source>
        <dbReference type="Google" id="ProtNLM"/>
    </source>
</evidence>
<proteinExistence type="predicted"/>
<protein>
    <recommendedName>
        <fullName evidence="3">Pectate lyase superfamily protein domain-containing protein</fullName>
    </recommendedName>
</protein>
<organism evidence="1 2">
    <name type="scientific">Haladaptatus paucihalophilus DX253</name>
    <dbReference type="NCBI Taxonomy" id="797209"/>
    <lineage>
        <taxon>Archaea</taxon>
        <taxon>Methanobacteriati</taxon>
        <taxon>Methanobacteriota</taxon>
        <taxon>Stenosarchaea group</taxon>
        <taxon>Halobacteria</taxon>
        <taxon>Halobacteriales</taxon>
        <taxon>Haladaptataceae</taxon>
        <taxon>Haladaptatus</taxon>
    </lineage>
</organism>
<keyword evidence="2" id="KW-1185">Reference proteome</keyword>
<reference evidence="2" key="1">
    <citation type="submission" date="2016-11" db="EMBL/GenBank/DDBJ databases">
        <authorList>
            <person name="Varghese N."/>
            <person name="Submissions S."/>
        </authorList>
    </citation>
    <scope>NUCLEOTIDE SEQUENCE [LARGE SCALE GENOMIC DNA]</scope>
    <source>
        <strain evidence="2">DX253</strain>
    </source>
</reference>
<evidence type="ECO:0000313" key="1">
    <source>
        <dbReference type="EMBL" id="SHK64237.1"/>
    </source>
</evidence>
<sequence>MYDGRGELVRPFRPSVRLRITRIDNGDSGGRVTQADGAPQILALQGPLIFPTASSASVTSPILKWNPTVKPTGMGTPSDGTRRRAYLRAAGVALSTAVAGCGGRSPPSKESVVGPYRDRFEAVIDVGELGADGTGTEPVDDVLNRSMRDGALFYFPPGTYRLTELDLSGRSNCGFVGNDATLLVPPEEQGNWIYGERVRNLLFDGFTFDYADPAAAPVVAFSVAGKRNVLRDLAFEGHHGTTPRSGLELEVPKRAASLLVERVRMRGGSKKGNAIFTHSGDGSLQFVDCRVEHWAEGLYASPHSGPLLVRGGTYANNGIDQIRIGGGTSGARVEGATVRIDGPRNPEVKPNMRGIWLEEGTNARVDNCTVEITDLTGTYSSGGIVVEKQFGTARITNTAIQTNHSVPAIHVRTPTTEYDPTTMPSMDHLPANHEVTCENVSIYGAAPKGTAILLAGRDGCRLSDVTVQHHFGSRDGITIESGRRTEIHDAHLRVSGTPIVASGTTPLTKNVETGGIGSLRRLGDSLLDSM</sequence>
<dbReference type="InterPro" id="IPR011050">
    <property type="entry name" value="Pectin_lyase_fold/virulence"/>
</dbReference>
<dbReference type="Gene3D" id="2.160.20.10">
    <property type="entry name" value="Single-stranded right-handed beta-helix, Pectin lyase-like"/>
    <property type="match status" value="1"/>
</dbReference>
<dbReference type="EMBL" id="FRAN01000002">
    <property type="protein sequence ID" value="SHK64237.1"/>
    <property type="molecule type" value="Genomic_DNA"/>
</dbReference>
<accession>A0A1M6U4Y1</accession>
<gene>
    <name evidence="1" type="ORF">SAMN05444342_1947</name>
</gene>
<name>A0A1M6U4Y1_HALPU</name>
<evidence type="ECO:0000313" key="2">
    <source>
        <dbReference type="Proteomes" id="UP000184203"/>
    </source>
</evidence>
<dbReference type="InterPro" id="IPR012334">
    <property type="entry name" value="Pectin_lyas_fold"/>
</dbReference>
<dbReference type="AlphaFoldDB" id="A0A1M6U4Y1"/>
<dbReference type="SUPFAM" id="SSF51126">
    <property type="entry name" value="Pectin lyase-like"/>
    <property type="match status" value="1"/>
</dbReference>
<dbReference type="Proteomes" id="UP000184203">
    <property type="component" value="Unassembled WGS sequence"/>
</dbReference>